<reference evidence="2 3" key="1">
    <citation type="submission" date="2023-10" db="EMBL/GenBank/DDBJ databases">
        <title>Noviherbaspirillum sp. CPCC 100848 genome assembly.</title>
        <authorList>
            <person name="Li X.Y."/>
            <person name="Fang X.M."/>
        </authorList>
    </citation>
    <scope>NUCLEOTIDE SEQUENCE [LARGE SCALE GENOMIC DNA]</scope>
    <source>
        <strain evidence="2 3">CPCC 100848</strain>
    </source>
</reference>
<proteinExistence type="predicted"/>
<dbReference type="RefSeq" id="WP_326508006.1">
    <property type="nucleotide sequence ID" value="NZ_JAWIIV010000017.1"/>
</dbReference>
<evidence type="ECO:0000256" key="1">
    <source>
        <dbReference type="SAM" id="SignalP"/>
    </source>
</evidence>
<feature type="signal peptide" evidence="1">
    <location>
        <begin position="1"/>
        <end position="23"/>
    </location>
</feature>
<dbReference type="Pfam" id="PF11454">
    <property type="entry name" value="DUF3016"/>
    <property type="match status" value="1"/>
</dbReference>
<comment type="caution">
    <text evidence="2">The sequence shown here is derived from an EMBL/GenBank/DDBJ whole genome shotgun (WGS) entry which is preliminary data.</text>
</comment>
<dbReference type="EMBL" id="JAWIIV010000017">
    <property type="protein sequence ID" value="MEC4721303.1"/>
    <property type="molecule type" value="Genomic_DNA"/>
</dbReference>
<accession>A0ABU6JCP8</accession>
<feature type="chain" id="PRO_5047416586" evidence="1">
    <location>
        <begin position="24"/>
        <end position="172"/>
    </location>
</feature>
<keyword evidence="1" id="KW-0732">Signal</keyword>
<evidence type="ECO:0000313" key="3">
    <source>
        <dbReference type="Proteomes" id="UP001352263"/>
    </source>
</evidence>
<dbReference type="Proteomes" id="UP001352263">
    <property type="component" value="Unassembled WGS sequence"/>
</dbReference>
<keyword evidence="3" id="KW-1185">Reference proteome</keyword>
<evidence type="ECO:0000313" key="2">
    <source>
        <dbReference type="EMBL" id="MEC4721303.1"/>
    </source>
</evidence>
<sequence length="172" mass="19083">MPYFSKRLVLLLALAGTMPAASAASAIASAGETKITFIEPENFTDARLGRASGGADAIVLATLERHLQQLASRCLPAGRSLDIRIHDIDLAGRVEWWHGSSGQTRVMNDVTWPRIKLTYAVQEDGQTGRDTLHELSNMAYLSESPFLRAESMPLPYERSMLGQWFEQQFCNK</sequence>
<organism evidence="2 3">
    <name type="scientific">Noviherbaspirillum album</name>
    <dbReference type="NCBI Taxonomy" id="3080276"/>
    <lineage>
        <taxon>Bacteria</taxon>
        <taxon>Pseudomonadati</taxon>
        <taxon>Pseudomonadota</taxon>
        <taxon>Betaproteobacteria</taxon>
        <taxon>Burkholderiales</taxon>
        <taxon>Oxalobacteraceae</taxon>
        <taxon>Noviherbaspirillum</taxon>
    </lineage>
</organism>
<dbReference type="InterPro" id="IPR021557">
    <property type="entry name" value="DUF3016"/>
</dbReference>
<protein>
    <submittedName>
        <fullName evidence="2">DUF3016 domain-containing protein</fullName>
    </submittedName>
</protein>
<name>A0ABU6JCP8_9BURK</name>
<gene>
    <name evidence="2" type="ORF">RY831_19230</name>
</gene>